<evidence type="ECO:0000256" key="1">
    <source>
        <dbReference type="SAM" id="MobiDB-lite"/>
    </source>
</evidence>
<gene>
    <name evidence="2" type="ORF">CR513_34797</name>
</gene>
<feature type="non-terminal residue" evidence="2">
    <location>
        <position position="1"/>
    </location>
</feature>
<keyword evidence="3" id="KW-1185">Reference proteome</keyword>
<reference evidence="2" key="1">
    <citation type="submission" date="2018-05" db="EMBL/GenBank/DDBJ databases">
        <title>Draft genome of Mucuna pruriens seed.</title>
        <authorList>
            <person name="Nnadi N.E."/>
            <person name="Vos R."/>
            <person name="Hasami M.H."/>
            <person name="Devisetty U.K."/>
            <person name="Aguiy J.C."/>
        </authorList>
    </citation>
    <scope>NUCLEOTIDE SEQUENCE [LARGE SCALE GENOMIC DNA]</scope>
    <source>
        <strain evidence="2">JCA_2017</strain>
    </source>
</reference>
<evidence type="ECO:0000313" key="2">
    <source>
        <dbReference type="EMBL" id="RDX84193.1"/>
    </source>
</evidence>
<dbReference type="EMBL" id="QJKJ01007119">
    <property type="protein sequence ID" value="RDX84193.1"/>
    <property type="molecule type" value="Genomic_DNA"/>
</dbReference>
<dbReference type="PANTHER" id="PTHR35046">
    <property type="entry name" value="ZINC KNUCKLE (CCHC-TYPE) FAMILY PROTEIN"/>
    <property type="match status" value="1"/>
</dbReference>
<dbReference type="OrthoDB" id="1747743at2759"/>
<dbReference type="Proteomes" id="UP000257109">
    <property type="component" value="Unassembled WGS sequence"/>
</dbReference>
<comment type="caution">
    <text evidence="2">The sequence shown here is derived from an EMBL/GenBank/DDBJ whole genome shotgun (WGS) entry which is preliminary data.</text>
</comment>
<proteinExistence type="predicted"/>
<sequence length="225" mass="25954">MELGEKLDKVGKGLDSVLRDTQSVNANVKVLSKGKEERPKMASMHEIEESYEGDNLGESNGGRRMQFRRRSESRKTYGGSSGWKEFGSESSIGEVITSSESKILSDGSHYEGYLLVVRRLMNSHVSEEVETQRENIFHSRQAEVMFTLKGYEDRVVFDVVPMEATRLLLGRPWQFDKKVIHDRVINRFTFIHLGQMVVLKHLSPREVHEDQKKMNVKERVRENPK</sequence>
<dbReference type="AlphaFoldDB" id="A0A371G1I7"/>
<accession>A0A371G1I7</accession>
<evidence type="ECO:0000313" key="3">
    <source>
        <dbReference type="Proteomes" id="UP000257109"/>
    </source>
</evidence>
<dbReference type="PANTHER" id="PTHR35046:SF9">
    <property type="entry name" value="RNA-DIRECTED DNA POLYMERASE"/>
    <property type="match status" value="1"/>
</dbReference>
<name>A0A371G1I7_MUCPR</name>
<organism evidence="2 3">
    <name type="scientific">Mucuna pruriens</name>
    <name type="common">Velvet bean</name>
    <name type="synonym">Dolichos pruriens</name>
    <dbReference type="NCBI Taxonomy" id="157652"/>
    <lineage>
        <taxon>Eukaryota</taxon>
        <taxon>Viridiplantae</taxon>
        <taxon>Streptophyta</taxon>
        <taxon>Embryophyta</taxon>
        <taxon>Tracheophyta</taxon>
        <taxon>Spermatophyta</taxon>
        <taxon>Magnoliopsida</taxon>
        <taxon>eudicotyledons</taxon>
        <taxon>Gunneridae</taxon>
        <taxon>Pentapetalae</taxon>
        <taxon>rosids</taxon>
        <taxon>fabids</taxon>
        <taxon>Fabales</taxon>
        <taxon>Fabaceae</taxon>
        <taxon>Papilionoideae</taxon>
        <taxon>50 kb inversion clade</taxon>
        <taxon>NPAAA clade</taxon>
        <taxon>indigoferoid/millettioid clade</taxon>
        <taxon>Phaseoleae</taxon>
        <taxon>Mucuna</taxon>
    </lineage>
</organism>
<feature type="region of interest" description="Disordered" evidence="1">
    <location>
        <begin position="51"/>
        <end position="83"/>
    </location>
</feature>
<protein>
    <submittedName>
        <fullName evidence="2">Uncharacterized protein</fullName>
    </submittedName>
</protein>